<reference evidence="22" key="1">
    <citation type="submission" date="2022-11" db="EMBL/GenBank/DDBJ databases">
        <title>Centuries of genome instability and evolution in soft-shell clam transmissible cancer (bioRxiv).</title>
        <authorList>
            <person name="Hart S.F.M."/>
            <person name="Yonemitsu M.A."/>
            <person name="Giersch R.M."/>
            <person name="Beal B.F."/>
            <person name="Arriagada G."/>
            <person name="Davis B.W."/>
            <person name="Ostrander E.A."/>
            <person name="Goff S.P."/>
            <person name="Metzger M.J."/>
        </authorList>
    </citation>
    <scope>NUCLEOTIDE SEQUENCE</scope>
    <source>
        <strain evidence="22">MELC-2E11</strain>
        <tissue evidence="22">Siphon/mantle</tissue>
    </source>
</reference>
<keyword evidence="6" id="KW-0349">Heme</keyword>
<keyword evidence="16 18" id="KW-0472">Membrane</keyword>
<dbReference type="EC" id="1.-.-.-" evidence="18"/>
<dbReference type="Pfam" id="PF00173">
    <property type="entry name" value="Cyt-b5"/>
    <property type="match status" value="1"/>
</dbReference>
<feature type="region of interest" description="Disordered" evidence="19">
    <location>
        <begin position="83"/>
        <end position="128"/>
    </location>
</feature>
<evidence type="ECO:0000256" key="6">
    <source>
        <dbReference type="ARBA" id="ARBA00022617"/>
    </source>
</evidence>
<evidence type="ECO:0000256" key="9">
    <source>
        <dbReference type="ARBA" id="ARBA00022824"/>
    </source>
</evidence>
<evidence type="ECO:0000313" key="23">
    <source>
        <dbReference type="Proteomes" id="UP001164746"/>
    </source>
</evidence>
<evidence type="ECO:0000256" key="12">
    <source>
        <dbReference type="ARBA" id="ARBA00022989"/>
    </source>
</evidence>
<comment type="pathway">
    <text evidence="2">Sphingolipid metabolism.</text>
</comment>
<sequence>MATEASFRCQLKSGRYCVIHSNKIYDLTDFVDKHPGGKQLIADQVGMDVTQLMKNDIHIHSPVAYKILERFYIGEYMPHQSNGHTNGHLNGHKNGVTNGTANGATSANGVRAREQNGSSKYESSQPSGKDHLIDWSLPILFQVGSLGENYDEWVHSPIDTSLWLFRNPFVEYFSKAYWWTVLLYWVPILSYLTYNAVCKFLEGPVEWNIFGLGEVTVPAVSMPLLFVLGFLLWTLDEYIVHRWLFHCKPPSTSKFLITLHFLFHGQHHKSPMDKNRLVFPIVPGTGMCFGFYLVYRIFFPALISQVFIAGTILGYLCYDLTHYYLHFGSPSLQYFKNLKTYHVKHHFKTQNMVKNINIIL</sequence>
<comment type="function">
    <text evidence="18">Catalyzes stereospecific hydroxylation of free fatty acids at the C-2 position to produce (R)-2-hydroxy fatty acids, which are building blocks of sphingolipids and glycosphingolipids common in neural tissue and epidermis. Plays an essential role in the synthesis of galactosphingolipids of the myelin sheath. Responsible for the synthesis of sphingolipids and glycosphingolipids involved in the formation of epidermal lamellar bodies critical for skin permeability barrier. Participates in the synthesis of glycosphingolipids and a fraction of type II wax diesters in sebaceous gland, specifically regulating hair follicle homeostasis. Involved in the synthesis of sphingolipids of plasma membrane rafts, controlling lipid raft mobility and trafficking of raft-associated proteins.</text>
</comment>
<comment type="subcellular location">
    <subcellularLocation>
        <location evidence="1">Endoplasmic reticulum membrane</location>
        <topology evidence="1">Multi-pass membrane protein</topology>
    </subcellularLocation>
</comment>
<comment type="cofactor">
    <cofactor evidence="18">
        <name>Zn(2+)</name>
        <dbReference type="ChEBI" id="CHEBI:29105"/>
    </cofactor>
    <text evidence="18">Binds 2 Zn(2+) ions per subunit that likely form a catalytic dimetal center.</text>
</comment>
<evidence type="ECO:0000256" key="20">
    <source>
        <dbReference type="SAM" id="Phobius"/>
    </source>
</evidence>
<protein>
    <recommendedName>
        <fullName evidence="18">Fatty acid 2-hydroxylase</fullName>
        <ecNumber evidence="18">1.-.-.-</ecNumber>
    </recommendedName>
</protein>
<keyword evidence="13 18" id="KW-0560">Oxidoreductase</keyword>
<feature type="domain" description="Cytochrome b5 heme-binding" evidence="21">
    <location>
        <begin position="1"/>
        <end position="77"/>
    </location>
</feature>
<dbReference type="Pfam" id="PF04116">
    <property type="entry name" value="FA_hydroxylase"/>
    <property type="match status" value="1"/>
</dbReference>
<feature type="compositionally biased region" description="Polar residues" evidence="19">
    <location>
        <begin position="115"/>
        <end position="127"/>
    </location>
</feature>
<gene>
    <name evidence="22" type="ORF">MAR_026614</name>
</gene>
<dbReference type="PANTHER" id="PTHR12863:SF1">
    <property type="entry name" value="FATTY ACID 2-HYDROXYLASE"/>
    <property type="match status" value="1"/>
</dbReference>
<dbReference type="InterPro" id="IPR001199">
    <property type="entry name" value="Cyt_B5-like_heme/steroid-bd"/>
</dbReference>
<dbReference type="InterPro" id="IPR006694">
    <property type="entry name" value="Fatty_acid_hydroxylase"/>
</dbReference>
<dbReference type="PANTHER" id="PTHR12863">
    <property type="entry name" value="FATTY ACID HYDROXYLASE"/>
    <property type="match status" value="1"/>
</dbReference>
<dbReference type="Proteomes" id="UP001164746">
    <property type="component" value="Chromosome 8"/>
</dbReference>
<accession>A0ABY7ETJ9</accession>
<dbReference type="PRINTS" id="PR00363">
    <property type="entry name" value="CYTOCHROMEB5"/>
</dbReference>
<dbReference type="InterPro" id="IPR014430">
    <property type="entry name" value="Scs7"/>
</dbReference>
<keyword evidence="7 20" id="KW-0812">Transmembrane</keyword>
<proteinExistence type="inferred from homology"/>
<evidence type="ECO:0000256" key="10">
    <source>
        <dbReference type="ARBA" id="ARBA00022832"/>
    </source>
</evidence>
<evidence type="ECO:0000256" key="1">
    <source>
        <dbReference type="ARBA" id="ARBA00004477"/>
    </source>
</evidence>
<evidence type="ECO:0000256" key="19">
    <source>
        <dbReference type="SAM" id="MobiDB-lite"/>
    </source>
</evidence>
<evidence type="ECO:0000256" key="15">
    <source>
        <dbReference type="ARBA" id="ARBA00023098"/>
    </source>
</evidence>
<dbReference type="PROSITE" id="PS00191">
    <property type="entry name" value="CYTOCHROME_B5_1"/>
    <property type="match status" value="1"/>
</dbReference>
<evidence type="ECO:0000256" key="11">
    <source>
        <dbReference type="ARBA" id="ARBA00022833"/>
    </source>
</evidence>
<feature type="transmembrane region" description="Helical" evidence="20">
    <location>
        <begin position="176"/>
        <end position="197"/>
    </location>
</feature>
<evidence type="ECO:0000259" key="21">
    <source>
        <dbReference type="PROSITE" id="PS50255"/>
    </source>
</evidence>
<comment type="pathway">
    <text evidence="3">Lipid metabolism.</text>
</comment>
<evidence type="ECO:0000256" key="13">
    <source>
        <dbReference type="ARBA" id="ARBA00023002"/>
    </source>
</evidence>
<organism evidence="22 23">
    <name type="scientific">Mya arenaria</name>
    <name type="common">Soft-shell clam</name>
    <dbReference type="NCBI Taxonomy" id="6604"/>
    <lineage>
        <taxon>Eukaryota</taxon>
        <taxon>Metazoa</taxon>
        <taxon>Spiralia</taxon>
        <taxon>Lophotrochozoa</taxon>
        <taxon>Mollusca</taxon>
        <taxon>Bivalvia</taxon>
        <taxon>Autobranchia</taxon>
        <taxon>Heteroconchia</taxon>
        <taxon>Euheterodonta</taxon>
        <taxon>Imparidentia</taxon>
        <taxon>Neoheterodontei</taxon>
        <taxon>Myida</taxon>
        <taxon>Myoidea</taxon>
        <taxon>Myidae</taxon>
        <taxon>Mya</taxon>
    </lineage>
</organism>
<evidence type="ECO:0000313" key="22">
    <source>
        <dbReference type="EMBL" id="WAR12434.1"/>
    </source>
</evidence>
<keyword evidence="10 18" id="KW-0276">Fatty acid metabolism</keyword>
<keyword evidence="12 20" id="KW-1133">Transmembrane helix</keyword>
<feature type="compositionally biased region" description="Polar residues" evidence="19">
    <location>
        <begin position="95"/>
        <end position="108"/>
    </location>
</feature>
<feature type="transmembrane region" description="Helical" evidence="20">
    <location>
        <begin position="301"/>
        <end position="318"/>
    </location>
</feature>
<feature type="transmembrane region" description="Helical" evidence="20">
    <location>
        <begin position="277"/>
        <end position="295"/>
    </location>
</feature>
<keyword evidence="8 18" id="KW-0479">Metal-binding</keyword>
<evidence type="ECO:0000256" key="14">
    <source>
        <dbReference type="ARBA" id="ARBA00023004"/>
    </source>
</evidence>
<evidence type="ECO:0000256" key="2">
    <source>
        <dbReference type="ARBA" id="ARBA00004991"/>
    </source>
</evidence>
<dbReference type="SUPFAM" id="SSF55856">
    <property type="entry name" value="Cytochrome b5-like heme/steroid binding domain"/>
    <property type="match status" value="1"/>
</dbReference>
<keyword evidence="14 18" id="KW-0408">Iron</keyword>
<evidence type="ECO:0000256" key="4">
    <source>
        <dbReference type="ARBA" id="ARBA00005747"/>
    </source>
</evidence>
<dbReference type="SMART" id="SM01117">
    <property type="entry name" value="Cyt-b5"/>
    <property type="match status" value="1"/>
</dbReference>
<evidence type="ECO:0000256" key="7">
    <source>
        <dbReference type="ARBA" id="ARBA00022692"/>
    </source>
</evidence>
<keyword evidence="9 18" id="KW-0256">Endoplasmic reticulum</keyword>
<evidence type="ECO:0000256" key="5">
    <source>
        <dbReference type="ARBA" id="ARBA00022516"/>
    </source>
</evidence>
<name>A0ABY7ETJ9_MYAAR</name>
<evidence type="ECO:0000256" key="3">
    <source>
        <dbReference type="ARBA" id="ARBA00005189"/>
    </source>
</evidence>
<keyword evidence="15 18" id="KW-0443">Lipid metabolism</keyword>
<feature type="transmembrane region" description="Helical" evidence="20">
    <location>
        <begin position="217"/>
        <end position="235"/>
    </location>
</feature>
<keyword evidence="23" id="KW-1185">Reference proteome</keyword>
<keyword evidence="5 18" id="KW-0444">Lipid biosynthesis</keyword>
<dbReference type="PROSITE" id="PS50255">
    <property type="entry name" value="CYTOCHROME_B5_2"/>
    <property type="match status" value="1"/>
</dbReference>
<dbReference type="InterPro" id="IPR036400">
    <property type="entry name" value="Cyt_B5-like_heme/steroid_sf"/>
</dbReference>
<evidence type="ECO:0000256" key="18">
    <source>
        <dbReference type="PIRNR" id="PIRNR005149"/>
    </source>
</evidence>
<evidence type="ECO:0000256" key="16">
    <source>
        <dbReference type="ARBA" id="ARBA00023136"/>
    </source>
</evidence>
<dbReference type="PIRSF" id="PIRSF005149">
    <property type="entry name" value="IPC-B_HD"/>
    <property type="match status" value="1"/>
</dbReference>
<keyword evidence="11" id="KW-0862">Zinc</keyword>
<dbReference type="InterPro" id="IPR018506">
    <property type="entry name" value="Cyt_B5_heme-BS"/>
</dbReference>
<keyword evidence="17 18" id="KW-0275">Fatty acid biosynthesis</keyword>
<evidence type="ECO:0000256" key="8">
    <source>
        <dbReference type="ARBA" id="ARBA00022723"/>
    </source>
</evidence>
<dbReference type="EMBL" id="CP111019">
    <property type="protein sequence ID" value="WAR12434.1"/>
    <property type="molecule type" value="Genomic_DNA"/>
</dbReference>
<comment type="similarity">
    <text evidence="4 18">Belongs to the sterol desaturase family. SCS7 subfamily.</text>
</comment>
<dbReference type="Gene3D" id="3.10.120.10">
    <property type="entry name" value="Cytochrome b5-like heme/steroid binding domain"/>
    <property type="match status" value="1"/>
</dbReference>
<evidence type="ECO:0000256" key="17">
    <source>
        <dbReference type="ARBA" id="ARBA00023160"/>
    </source>
</evidence>